<gene>
    <name evidence="1" type="ORF">TL08_19950</name>
</gene>
<dbReference type="Proteomes" id="UP000095210">
    <property type="component" value="Chromosome"/>
</dbReference>
<keyword evidence="2" id="KW-1185">Reference proteome</keyword>
<accession>A0AAC9HTE2</accession>
<protein>
    <submittedName>
        <fullName evidence="1">Uncharacterized protein</fullName>
    </submittedName>
</protein>
<dbReference type="KEGG" id="ahm:TL08_19950"/>
<proteinExistence type="predicted"/>
<evidence type="ECO:0000313" key="1">
    <source>
        <dbReference type="EMBL" id="AOS64781.1"/>
    </source>
</evidence>
<evidence type="ECO:0000313" key="2">
    <source>
        <dbReference type="Proteomes" id="UP000095210"/>
    </source>
</evidence>
<reference evidence="2" key="1">
    <citation type="submission" date="2016-03" db="EMBL/GenBank/DDBJ databases">
        <title>Complete genome sequence of the type strain Actinoalloteichus hymeniacidonis DSM 45092.</title>
        <authorList>
            <person name="Schaffert L."/>
            <person name="Albersmeier A."/>
            <person name="Winkler A."/>
            <person name="Kalinowski J."/>
            <person name="Zotchev S."/>
            <person name="Ruckert C."/>
        </authorList>
    </citation>
    <scope>NUCLEOTIDE SEQUENCE [LARGE SCALE GENOMIC DNA]</scope>
    <source>
        <strain evidence="2">HPA177(T) (DSM 45092(T))</strain>
    </source>
</reference>
<dbReference type="RefSeq" id="WP_069853932.1">
    <property type="nucleotide sequence ID" value="NZ_CP014859.1"/>
</dbReference>
<organism evidence="1 2">
    <name type="scientific">Actinoalloteichus hymeniacidonis</name>
    <dbReference type="NCBI Taxonomy" id="340345"/>
    <lineage>
        <taxon>Bacteria</taxon>
        <taxon>Bacillati</taxon>
        <taxon>Actinomycetota</taxon>
        <taxon>Actinomycetes</taxon>
        <taxon>Pseudonocardiales</taxon>
        <taxon>Pseudonocardiaceae</taxon>
        <taxon>Actinoalloteichus</taxon>
    </lineage>
</organism>
<name>A0AAC9HTE2_9PSEU</name>
<dbReference type="EMBL" id="CP014859">
    <property type="protein sequence ID" value="AOS64781.1"/>
    <property type="molecule type" value="Genomic_DNA"/>
</dbReference>
<dbReference type="AlphaFoldDB" id="A0AAC9HTE2"/>
<sequence length="151" mass="16086">MALAAYLGMVSDAQRSLATALRKLGSAHPSEPDFAHLGAVLAGRIDTVLERLDPLIEHYGARPQSEPELLRIAGSESGERSGGVGLLRDLQDAHLLASFVATSWTVVDQAGQALRDRRLLAVVAAGAAETERQLTWLRTRIAQSAPQALLA</sequence>